<gene>
    <name evidence="2" type="ORF">OC701_02145</name>
</gene>
<evidence type="ECO:0000313" key="3">
    <source>
        <dbReference type="Proteomes" id="UP001170683"/>
    </source>
</evidence>
<dbReference type="Proteomes" id="UP001170683">
    <property type="component" value="Unassembled WGS sequence"/>
</dbReference>
<evidence type="ECO:0008006" key="4">
    <source>
        <dbReference type="Google" id="ProtNLM"/>
    </source>
</evidence>
<organism evidence="2 3">
    <name type="scientific">Candidatus Phytoplasma bonamiae</name>
    <dbReference type="NCBI Taxonomy" id="2982626"/>
    <lineage>
        <taxon>Bacteria</taxon>
        <taxon>Bacillati</taxon>
        <taxon>Mycoplasmatota</taxon>
        <taxon>Mollicutes</taxon>
        <taxon>Acholeplasmatales</taxon>
        <taxon>Acholeplasmataceae</taxon>
        <taxon>Candidatus Phytoplasma</taxon>
        <taxon>16SrII (Peanut WB group)</taxon>
    </lineage>
</organism>
<reference evidence="2 3" key="1">
    <citation type="journal article" date="2023" name="Int. J. Syst. Evol. Microbiol.">
        <title>The observation of taxonomic boundaries for the 16SrII and 16SrXXV phytoplasmas using genome-based delimitation.</title>
        <authorList>
            <person name="Rodrigues Jardim B."/>
            <person name="Tran-Nguyen L.T.T."/>
            <person name="Gambley C."/>
            <person name="Al-Sadi A.M."/>
            <person name="Al-Subhi A.M."/>
            <person name="Foissac X."/>
            <person name="Salar P."/>
            <person name="Cai H."/>
            <person name="Yang J.Y."/>
            <person name="Davis R."/>
            <person name="Jones L."/>
            <person name="Rodoni B."/>
            <person name="Constable F.E."/>
        </authorList>
    </citation>
    <scope>NUCLEOTIDE SEQUENCE [LARGE SCALE GENOMIC DNA]</scope>
    <source>
        <strain evidence="2">BAWM-225</strain>
    </source>
</reference>
<sequence>MLLFVDNLQYISILNLLLVVIVIIIVIINFFRKRKIFNKCYMIRKEINKIAVFLSQMTQEQKQQSQYSKWALIINDKSSEMQKYLLSHTNNSFEILAKILILSNLPVLFNCINQVIWKMFIFSIFFIIPCIFEIINHFAIIKYRKKFQESYLLIKQISEDIENKQDSQNIKQKH</sequence>
<keyword evidence="1" id="KW-1133">Transmembrane helix</keyword>
<feature type="transmembrane region" description="Helical" evidence="1">
    <location>
        <begin position="115"/>
        <end position="135"/>
    </location>
</feature>
<evidence type="ECO:0000256" key="1">
    <source>
        <dbReference type="SAM" id="Phobius"/>
    </source>
</evidence>
<accession>A0ABT9D8D0</accession>
<name>A0ABT9D8D0_9MOLU</name>
<dbReference type="EMBL" id="JAOSIQ010000026">
    <property type="protein sequence ID" value="MDO8064261.1"/>
    <property type="molecule type" value="Genomic_DNA"/>
</dbReference>
<keyword evidence="3" id="KW-1185">Reference proteome</keyword>
<keyword evidence="1" id="KW-0812">Transmembrane</keyword>
<dbReference type="RefSeq" id="WP_304514456.1">
    <property type="nucleotide sequence ID" value="NZ_JAOSIQ010000026.1"/>
</dbReference>
<feature type="transmembrane region" description="Helical" evidence="1">
    <location>
        <begin position="12"/>
        <end position="31"/>
    </location>
</feature>
<proteinExistence type="predicted"/>
<keyword evidence="1" id="KW-0472">Membrane</keyword>
<protein>
    <recommendedName>
        <fullName evidence="4">Transmembrane protein</fullName>
    </recommendedName>
</protein>
<comment type="caution">
    <text evidence="2">The sequence shown here is derived from an EMBL/GenBank/DDBJ whole genome shotgun (WGS) entry which is preliminary data.</text>
</comment>
<evidence type="ECO:0000313" key="2">
    <source>
        <dbReference type="EMBL" id="MDO8064261.1"/>
    </source>
</evidence>